<comment type="cofactor">
    <cofactor evidence="1 6">
        <name>heme</name>
        <dbReference type="ChEBI" id="CHEBI:30413"/>
    </cofactor>
</comment>
<sequence length="149" mass="17190">MIRNINCNIKGISNDAKHCFSDDVLPDGFSLKKGDMVCNMPYAMGRMTFIWGDDELEFKPERWLDNNGCFHQASPFKFTDFQAGPRTCLGRDFAYRQMKILASIVLGCFMFKLSDEKNVPRYRMSINLHINGKLQVNVFNRLALHNPQT</sequence>
<feature type="binding site" description="axial binding residue" evidence="6">
    <location>
        <position position="88"/>
    </location>
    <ligand>
        <name>heme</name>
        <dbReference type="ChEBI" id="CHEBI:30413"/>
    </ligand>
    <ligandPart>
        <name>Fe</name>
        <dbReference type="ChEBI" id="CHEBI:18248"/>
    </ligandPart>
</feature>
<evidence type="ECO:0000313" key="7">
    <source>
        <dbReference type="EMBL" id="PWA34692.1"/>
    </source>
</evidence>
<keyword evidence="6" id="KW-0349">Heme</keyword>
<dbReference type="PANTHER" id="PTHR24296">
    <property type="entry name" value="CYTOCHROME P450"/>
    <property type="match status" value="1"/>
</dbReference>
<dbReference type="GO" id="GO:0004497">
    <property type="term" value="F:monooxygenase activity"/>
    <property type="evidence" value="ECO:0007669"/>
    <property type="project" value="InterPro"/>
</dbReference>
<evidence type="ECO:0000256" key="3">
    <source>
        <dbReference type="ARBA" id="ARBA00022723"/>
    </source>
</evidence>
<keyword evidence="3 6" id="KW-0479">Metal-binding</keyword>
<keyword evidence="8" id="KW-1185">Reference proteome</keyword>
<evidence type="ECO:0000256" key="2">
    <source>
        <dbReference type="ARBA" id="ARBA00010617"/>
    </source>
</evidence>
<name>A0A2U1KD37_ARTAN</name>
<evidence type="ECO:0000313" key="8">
    <source>
        <dbReference type="Proteomes" id="UP000245207"/>
    </source>
</evidence>
<dbReference type="Proteomes" id="UP000245207">
    <property type="component" value="Unassembled WGS sequence"/>
</dbReference>
<dbReference type="GO" id="GO:0016705">
    <property type="term" value="F:oxidoreductase activity, acting on paired donors, with incorporation or reduction of molecular oxygen"/>
    <property type="evidence" value="ECO:0007669"/>
    <property type="project" value="InterPro"/>
</dbReference>
<dbReference type="EMBL" id="PKPP01021843">
    <property type="protein sequence ID" value="PWA34692.1"/>
    <property type="molecule type" value="Genomic_DNA"/>
</dbReference>
<evidence type="ECO:0000256" key="1">
    <source>
        <dbReference type="ARBA" id="ARBA00001971"/>
    </source>
</evidence>
<dbReference type="Pfam" id="PF00067">
    <property type="entry name" value="p450"/>
    <property type="match status" value="1"/>
</dbReference>
<organism evidence="7 8">
    <name type="scientific">Artemisia annua</name>
    <name type="common">Sweet wormwood</name>
    <dbReference type="NCBI Taxonomy" id="35608"/>
    <lineage>
        <taxon>Eukaryota</taxon>
        <taxon>Viridiplantae</taxon>
        <taxon>Streptophyta</taxon>
        <taxon>Embryophyta</taxon>
        <taxon>Tracheophyta</taxon>
        <taxon>Spermatophyta</taxon>
        <taxon>Magnoliopsida</taxon>
        <taxon>eudicotyledons</taxon>
        <taxon>Gunneridae</taxon>
        <taxon>Pentapetalae</taxon>
        <taxon>asterids</taxon>
        <taxon>campanulids</taxon>
        <taxon>Asterales</taxon>
        <taxon>Asteraceae</taxon>
        <taxon>Asteroideae</taxon>
        <taxon>Anthemideae</taxon>
        <taxon>Artemisiinae</taxon>
        <taxon>Artemisia</taxon>
    </lineage>
</organism>
<dbReference type="STRING" id="35608.A0A2U1KD37"/>
<dbReference type="Gene3D" id="1.10.630.10">
    <property type="entry name" value="Cytochrome P450"/>
    <property type="match status" value="1"/>
</dbReference>
<dbReference type="GO" id="GO:0005506">
    <property type="term" value="F:iron ion binding"/>
    <property type="evidence" value="ECO:0007669"/>
    <property type="project" value="InterPro"/>
</dbReference>
<dbReference type="InterPro" id="IPR001128">
    <property type="entry name" value="Cyt_P450"/>
</dbReference>
<dbReference type="PRINTS" id="PR00465">
    <property type="entry name" value="EP450IV"/>
</dbReference>
<comment type="caution">
    <text evidence="7">The sequence shown here is derived from an EMBL/GenBank/DDBJ whole genome shotgun (WGS) entry which is preliminary data.</text>
</comment>
<reference evidence="7 8" key="1">
    <citation type="journal article" date="2018" name="Mol. Plant">
        <title>The genome of Artemisia annua provides insight into the evolution of Asteraceae family and artemisinin biosynthesis.</title>
        <authorList>
            <person name="Shen Q."/>
            <person name="Zhang L."/>
            <person name="Liao Z."/>
            <person name="Wang S."/>
            <person name="Yan T."/>
            <person name="Shi P."/>
            <person name="Liu M."/>
            <person name="Fu X."/>
            <person name="Pan Q."/>
            <person name="Wang Y."/>
            <person name="Lv Z."/>
            <person name="Lu X."/>
            <person name="Zhang F."/>
            <person name="Jiang W."/>
            <person name="Ma Y."/>
            <person name="Chen M."/>
            <person name="Hao X."/>
            <person name="Li L."/>
            <person name="Tang Y."/>
            <person name="Lv G."/>
            <person name="Zhou Y."/>
            <person name="Sun X."/>
            <person name="Brodelius P.E."/>
            <person name="Rose J.K.C."/>
            <person name="Tang K."/>
        </authorList>
    </citation>
    <scope>NUCLEOTIDE SEQUENCE [LARGE SCALE GENOMIC DNA]</scope>
    <source>
        <strain evidence="8">cv. Huhao1</strain>
        <tissue evidence="7">Leaf</tissue>
    </source>
</reference>
<evidence type="ECO:0000256" key="4">
    <source>
        <dbReference type="ARBA" id="ARBA00023002"/>
    </source>
</evidence>
<dbReference type="InterPro" id="IPR002403">
    <property type="entry name" value="Cyt_P450_E_grp-IV"/>
</dbReference>
<proteinExistence type="inferred from homology"/>
<accession>A0A2U1KD37</accession>
<protein>
    <submittedName>
        <fullName evidence="7">Cytochrome P450</fullName>
    </submittedName>
</protein>
<comment type="similarity">
    <text evidence="2">Belongs to the cytochrome P450 family.</text>
</comment>
<dbReference type="InterPro" id="IPR036396">
    <property type="entry name" value="Cyt_P450_sf"/>
</dbReference>
<evidence type="ECO:0000256" key="6">
    <source>
        <dbReference type="PIRSR" id="PIRSR602403-1"/>
    </source>
</evidence>
<keyword evidence="4" id="KW-0560">Oxidoreductase</keyword>
<dbReference type="SUPFAM" id="SSF48264">
    <property type="entry name" value="Cytochrome P450"/>
    <property type="match status" value="1"/>
</dbReference>
<dbReference type="GO" id="GO:0020037">
    <property type="term" value="F:heme binding"/>
    <property type="evidence" value="ECO:0007669"/>
    <property type="project" value="InterPro"/>
</dbReference>
<evidence type="ECO:0000256" key="5">
    <source>
        <dbReference type="ARBA" id="ARBA00023004"/>
    </source>
</evidence>
<keyword evidence="5 6" id="KW-0408">Iron</keyword>
<dbReference type="OrthoDB" id="1470350at2759"/>
<dbReference type="AlphaFoldDB" id="A0A2U1KD37"/>
<gene>
    <name evidence="7" type="ORF">CTI12_AA616670</name>
</gene>